<evidence type="ECO:0000259" key="2">
    <source>
        <dbReference type="Pfam" id="PF09832"/>
    </source>
</evidence>
<name>A0A1I5AWN0_9HYPH</name>
<reference evidence="3 4" key="1">
    <citation type="submission" date="2016-10" db="EMBL/GenBank/DDBJ databases">
        <authorList>
            <person name="de Groot N.N."/>
        </authorList>
    </citation>
    <scope>NUCLEOTIDE SEQUENCE [LARGE SCALE GENOMIC DNA]</scope>
    <source>
        <strain evidence="3 4">CGMCC 1.9157</strain>
    </source>
</reference>
<dbReference type="Pfam" id="PF09832">
    <property type="entry name" value="DUF2059"/>
    <property type="match status" value="1"/>
</dbReference>
<accession>A0A1I5AWN0</accession>
<evidence type="ECO:0000313" key="4">
    <source>
        <dbReference type="Proteomes" id="UP000199236"/>
    </source>
</evidence>
<gene>
    <name evidence="3" type="ORF">SAMN04488056_101637</name>
</gene>
<dbReference type="AlphaFoldDB" id="A0A1I5AWN0"/>
<feature type="signal peptide" evidence="1">
    <location>
        <begin position="1"/>
        <end position="25"/>
    </location>
</feature>
<dbReference type="InterPro" id="IPR018637">
    <property type="entry name" value="DUF2059"/>
</dbReference>
<sequence>MKKTALATMLSAAVICAGMSASAFAQDANAQAESTTEQSTQVVDTHMQAAIDVVEQTGTVPPFEDTLKQIVLNSKRWLIRENPSAEKDVIATVDEISKQYEDQRPQLVRSIAVAWTRYLKEDELNEVLAFFKTPAGQKFANYQPRILGESVRGVQEFSAILTNIIVKSAKEELNKKGYKFSE</sequence>
<feature type="domain" description="DUF2059" evidence="2">
    <location>
        <begin position="107"/>
        <end position="156"/>
    </location>
</feature>
<keyword evidence="1" id="KW-0732">Signal</keyword>
<organism evidence="3 4">
    <name type="scientific">Cohaesibacter marisflavi</name>
    <dbReference type="NCBI Taxonomy" id="655353"/>
    <lineage>
        <taxon>Bacteria</taxon>
        <taxon>Pseudomonadati</taxon>
        <taxon>Pseudomonadota</taxon>
        <taxon>Alphaproteobacteria</taxon>
        <taxon>Hyphomicrobiales</taxon>
        <taxon>Cohaesibacteraceae</taxon>
    </lineage>
</organism>
<dbReference type="Proteomes" id="UP000199236">
    <property type="component" value="Unassembled WGS sequence"/>
</dbReference>
<dbReference type="STRING" id="655353.SAMN04488056_101637"/>
<dbReference type="OrthoDB" id="5327699at2"/>
<evidence type="ECO:0000313" key="3">
    <source>
        <dbReference type="EMBL" id="SFN66848.1"/>
    </source>
</evidence>
<protein>
    <recommendedName>
        <fullName evidence="2">DUF2059 domain-containing protein</fullName>
    </recommendedName>
</protein>
<dbReference type="RefSeq" id="WP_090068725.1">
    <property type="nucleotide sequence ID" value="NZ_FOVR01000001.1"/>
</dbReference>
<proteinExistence type="predicted"/>
<feature type="chain" id="PRO_5011682056" description="DUF2059 domain-containing protein" evidence="1">
    <location>
        <begin position="26"/>
        <end position="182"/>
    </location>
</feature>
<dbReference type="EMBL" id="FOVR01000001">
    <property type="protein sequence ID" value="SFN66848.1"/>
    <property type="molecule type" value="Genomic_DNA"/>
</dbReference>
<evidence type="ECO:0000256" key="1">
    <source>
        <dbReference type="SAM" id="SignalP"/>
    </source>
</evidence>
<keyword evidence="4" id="KW-1185">Reference proteome</keyword>